<dbReference type="Gene3D" id="3.90.950.10">
    <property type="match status" value="1"/>
</dbReference>
<evidence type="ECO:0000256" key="3">
    <source>
        <dbReference type="ARBA" id="ARBA00022801"/>
    </source>
</evidence>
<sequence length="200" mass="21921">VSKTALKQCLVLASSSPFRRRLLQQLNLPFRVIPADIDESRMGLEDPETLVTRLSVMKARSVAESQPNSLLIGSDQVAVHGSQILGKPKDRDEAVSQLSSASGSTVRLYTGVALFNSRTRALQVKVVPFAVEFRKLSKEAIERYLEIERPYDCCGSLKADGLGITLLENVTGDDPSALIGLPLITLTRMLETEGMLRRPV</sequence>
<evidence type="ECO:0008006" key="6">
    <source>
        <dbReference type="Google" id="ProtNLM"/>
    </source>
</evidence>
<proteinExistence type="inferred from homology"/>
<reference evidence="5" key="1">
    <citation type="submission" date="2018-05" db="EMBL/GenBank/DDBJ databases">
        <authorList>
            <person name="Lanie J.A."/>
            <person name="Ng W.-L."/>
            <person name="Kazmierczak K.M."/>
            <person name="Andrzejewski T.M."/>
            <person name="Davidsen T.M."/>
            <person name="Wayne K.J."/>
            <person name="Tettelin H."/>
            <person name="Glass J.I."/>
            <person name="Rusch D."/>
            <person name="Podicherti R."/>
            <person name="Tsui H.-C.T."/>
            <person name="Winkler M.E."/>
        </authorList>
    </citation>
    <scope>NUCLEOTIDE SEQUENCE</scope>
</reference>
<gene>
    <name evidence="5" type="ORF">METZ01_LOCUS190555</name>
</gene>
<dbReference type="InterPro" id="IPR029001">
    <property type="entry name" value="ITPase-like_fam"/>
</dbReference>
<dbReference type="EMBL" id="UINC01039347">
    <property type="protein sequence ID" value="SVB37701.1"/>
    <property type="molecule type" value="Genomic_DNA"/>
</dbReference>
<dbReference type="GO" id="GO:0005737">
    <property type="term" value="C:cytoplasm"/>
    <property type="evidence" value="ECO:0007669"/>
    <property type="project" value="UniProtKB-SubCell"/>
</dbReference>
<dbReference type="PANTHER" id="PTHR43213:SF10">
    <property type="entry name" value="7-METHYL-GTP PYROPHOSPHATASE"/>
    <property type="match status" value="1"/>
</dbReference>
<keyword evidence="4" id="KW-0546">Nucleotide metabolism</keyword>
<dbReference type="SUPFAM" id="SSF52972">
    <property type="entry name" value="ITPase-like"/>
    <property type="match status" value="1"/>
</dbReference>
<evidence type="ECO:0000256" key="1">
    <source>
        <dbReference type="ARBA" id="ARBA00004496"/>
    </source>
</evidence>
<evidence type="ECO:0000256" key="2">
    <source>
        <dbReference type="ARBA" id="ARBA00022490"/>
    </source>
</evidence>
<evidence type="ECO:0000256" key="4">
    <source>
        <dbReference type="ARBA" id="ARBA00023080"/>
    </source>
</evidence>
<organism evidence="5">
    <name type="scientific">marine metagenome</name>
    <dbReference type="NCBI Taxonomy" id="408172"/>
    <lineage>
        <taxon>unclassified sequences</taxon>
        <taxon>metagenomes</taxon>
        <taxon>ecological metagenomes</taxon>
    </lineage>
</organism>
<dbReference type="Pfam" id="PF02545">
    <property type="entry name" value="Maf"/>
    <property type="match status" value="1"/>
</dbReference>
<protein>
    <recommendedName>
        <fullName evidence="6">Septum formation protein Maf</fullName>
    </recommendedName>
</protein>
<dbReference type="GO" id="GO:0047429">
    <property type="term" value="F:nucleoside triphosphate diphosphatase activity"/>
    <property type="evidence" value="ECO:0007669"/>
    <property type="project" value="InterPro"/>
</dbReference>
<name>A0A382DJ07_9ZZZZ</name>
<dbReference type="FunFam" id="3.90.950.10:FF:000005">
    <property type="entry name" value="7-methyl-GTP pyrophosphatase"/>
    <property type="match status" value="1"/>
</dbReference>
<dbReference type="AlphaFoldDB" id="A0A382DJ07"/>
<evidence type="ECO:0000313" key="5">
    <source>
        <dbReference type="EMBL" id="SVB37701.1"/>
    </source>
</evidence>
<dbReference type="HAMAP" id="MF_00528">
    <property type="entry name" value="Maf"/>
    <property type="match status" value="1"/>
</dbReference>
<dbReference type="PIRSF" id="PIRSF006305">
    <property type="entry name" value="Maf"/>
    <property type="match status" value="1"/>
</dbReference>
<keyword evidence="2" id="KW-0963">Cytoplasm</keyword>
<keyword evidence="3" id="KW-0378">Hydrolase</keyword>
<dbReference type="InterPro" id="IPR003697">
    <property type="entry name" value="Maf-like"/>
</dbReference>
<comment type="subcellular location">
    <subcellularLocation>
        <location evidence="1">Cytoplasm</location>
    </subcellularLocation>
</comment>
<dbReference type="GO" id="GO:0009117">
    <property type="term" value="P:nucleotide metabolic process"/>
    <property type="evidence" value="ECO:0007669"/>
    <property type="project" value="UniProtKB-KW"/>
</dbReference>
<dbReference type="NCBIfam" id="TIGR00172">
    <property type="entry name" value="maf"/>
    <property type="match status" value="1"/>
</dbReference>
<dbReference type="PANTHER" id="PTHR43213">
    <property type="entry name" value="BIFUNCTIONAL DTTP/UTP PYROPHOSPHATASE/METHYLTRANSFERASE PROTEIN-RELATED"/>
    <property type="match status" value="1"/>
</dbReference>
<feature type="non-terminal residue" evidence="5">
    <location>
        <position position="1"/>
    </location>
</feature>
<accession>A0A382DJ07</accession>
<dbReference type="CDD" id="cd00555">
    <property type="entry name" value="Maf"/>
    <property type="match status" value="1"/>
</dbReference>